<accession>A0A8S2GCD3</accession>
<evidence type="ECO:0000313" key="3">
    <source>
        <dbReference type="Proteomes" id="UP000677228"/>
    </source>
</evidence>
<proteinExistence type="predicted"/>
<feature type="non-terminal residue" evidence="1">
    <location>
        <position position="1"/>
    </location>
</feature>
<protein>
    <submittedName>
        <fullName evidence="1">Uncharacterized protein</fullName>
    </submittedName>
</protein>
<name>A0A8S2GCD3_9BILA</name>
<dbReference type="Proteomes" id="UP000682733">
    <property type="component" value="Unassembled WGS sequence"/>
</dbReference>
<comment type="caution">
    <text evidence="1">The sequence shown here is derived from an EMBL/GenBank/DDBJ whole genome shotgun (WGS) entry which is preliminary data.</text>
</comment>
<sequence>LMKQRIDYEHLHNRCELTTTELNTVKERFNRQSNDLEEKLSELNYKIPLIVSSVIT</sequence>
<evidence type="ECO:0000313" key="1">
    <source>
        <dbReference type="EMBL" id="CAF1674244.1"/>
    </source>
</evidence>
<organism evidence="1 3">
    <name type="scientific">Didymodactylos carnosus</name>
    <dbReference type="NCBI Taxonomy" id="1234261"/>
    <lineage>
        <taxon>Eukaryota</taxon>
        <taxon>Metazoa</taxon>
        <taxon>Spiralia</taxon>
        <taxon>Gnathifera</taxon>
        <taxon>Rotifera</taxon>
        <taxon>Eurotatoria</taxon>
        <taxon>Bdelloidea</taxon>
        <taxon>Philodinida</taxon>
        <taxon>Philodinidae</taxon>
        <taxon>Didymodactylos</taxon>
    </lineage>
</organism>
<reference evidence="1" key="1">
    <citation type="submission" date="2021-02" db="EMBL/GenBank/DDBJ databases">
        <authorList>
            <person name="Nowell W R."/>
        </authorList>
    </citation>
    <scope>NUCLEOTIDE SEQUENCE</scope>
</reference>
<dbReference type="EMBL" id="CAJNOK010076165">
    <property type="protein sequence ID" value="CAF1674244.1"/>
    <property type="molecule type" value="Genomic_DNA"/>
</dbReference>
<dbReference type="EMBL" id="CAJOBA010111224">
    <property type="protein sequence ID" value="CAF4553923.1"/>
    <property type="molecule type" value="Genomic_DNA"/>
</dbReference>
<gene>
    <name evidence="1" type="ORF">OVA965_LOCUS45839</name>
    <name evidence="2" type="ORF">TMI583_LOCUS49732</name>
</gene>
<evidence type="ECO:0000313" key="2">
    <source>
        <dbReference type="EMBL" id="CAF4553923.1"/>
    </source>
</evidence>
<dbReference type="Proteomes" id="UP000677228">
    <property type="component" value="Unassembled WGS sequence"/>
</dbReference>
<dbReference type="AlphaFoldDB" id="A0A8S2GCD3"/>